<dbReference type="AlphaFoldDB" id="A0A2K2D7C9"/>
<evidence type="ECO:0000313" key="1">
    <source>
        <dbReference type="EMBL" id="PNT70180.1"/>
    </source>
</evidence>
<reference evidence="2" key="3">
    <citation type="submission" date="2018-08" db="UniProtKB">
        <authorList>
            <consortium name="EnsemblPlants"/>
        </authorList>
    </citation>
    <scope>IDENTIFICATION</scope>
    <source>
        <strain evidence="2">cv. Bd21</strain>
    </source>
</reference>
<proteinExistence type="predicted"/>
<organism evidence="1">
    <name type="scientific">Brachypodium distachyon</name>
    <name type="common">Purple false brome</name>
    <name type="synonym">Trachynia distachya</name>
    <dbReference type="NCBI Taxonomy" id="15368"/>
    <lineage>
        <taxon>Eukaryota</taxon>
        <taxon>Viridiplantae</taxon>
        <taxon>Streptophyta</taxon>
        <taxon>Embryophyta</taxon>
        <taxon>Tracheophyta</taxon>
        <taxon>Spermatophyta</taxon>
        <taxon>Magnoliopsida</taxon>
        <taxon>Liliopsida</taxon>
        <taxon>Poales</taxon>
        <taxon>Poaceae</taxon>
        <taxon>BOP clade</taxon>
        <taxon>Pooideae</taxon>
        <taxon>Stipodae</taxon>
        <taxon>Brachypodieae</taxon>
        <taxon>Brachypodium</taxon>
    </lineage>
</organism>
<gene>
    <name evidence="1" type="ORF">BRADI_2g07275v3</name>
</gene>
<keyword evidence="3" id="KW-1185">Reference proteome</keyword>
<dbReference type="Proteomes" id="UP000008810">
    <property type="component" value="Chromosome 2"/>
</dbReference>
<dbReference type="EnsemblPlants" id="PNT70180">
    <property type="protein sequence ID" value="PNT70180"/>
    <property type="gene ID" value="BRADI_2g07275v3"/>
</dbReference>
<sequence>MGADLPHATPLCRGLADLPPRAFRDEQQRQWPQSIALP</sequence>
<reference evidence="1 2" key="1">
    <citation type="journal article" date="2010" name="Nature">
        <title>Genome sequencing and analysis of the model grass Brachypodium distachyon.</title>
        <authorList>
            <consortium name="International Brachypodium Initiative"/>
        </authorList>
    </citation>
    <scope>NUCLEOTIDE SEQUENCE [LARGE SCALE GENOMIC DNA]</scope>
    <source>
        <strain evidence="1 2">Bd21</strain>
    </source>
</reference>
<dbReference type="Gramene" id="PNT70180">
    <property type="protein sequence ID" value="PNT70180"/>
    <property type="gene ID" value="BRADI_2g07275v3"/>
</dbReference>
<dbReference type="InParanoid" id="A0A2K2D7C9"/>
<evidence type="ECO:0000313" key="3">
    <source>
        <dbReference type="Proteomes" id="UP000008810"/>
    </source>
</evidence>
<protein>
    <submittedName>
        <fullName evidence="1 2">Uncharacterized protein</fullName>
    </submittedName>
</protein>
<evidence type="ECO:0000313" key="2">
    <source>
        <dbReference type="EnsemblPlants" id="PNT70180"/>
    </source>
</evidence>
<reference evidence="1" key="2">
    <citation type="submission" date="2017-06" db="EMBL/GenBank/DDBJ databases">
        <title>WGS assembly of Brachypodium distachyon.</title>
        <authorList>
            <consortium name="The International Brachypodium Initiative"/>
            <person name="Lucas S."/>
            <person name="Harmon-Smith M."/>
            <person name="Lail K."/>
            <person name="Tice H."/>
            <person name="Grimwood J."/>
            <person name="Bruce D."/>
            <person name="Barry K."/>
            <person name="Shu S."/>
            <person name="Lindquist E."/>
            <person name="Wang M."/>
            <person name="Pitluck S."/>
            <person name="Vogel J.P."/>
            <person name="Garvin D.F."/>
            <person name="Mockler T.C."/>
            <person name="Schmutz J."/>
            <person name="Rokhsar D."/>
            <person name="Bevan M.W."/>
        </authorList>
    </citation>
    <scope>NUCLEOTIDE SEQUENCE</scope>
    <source>
        <strain evidence="1">Bd21</strain>
    </source>
</reference>
<dbReference type="EMBL" id="CM000881">
    <property type="protein sequence ID" value="PNT70180.1"/>
    <property type="molecule type" value="Genomic_DNA"/>
</dbReference>
<accession>A0A2K2D7C9</accession>
<name>A0A2K2D7C9_BRADI</name>